<keyword evidence="2" id="KW-0449">Lipoprotein</keyword>
<dbReference type="GO" id="GO:0009279">
    <property type="term" value="C:cell outer membrane"/>
    <property type="evidence" value="ECO:0007669"/>
    <property type="project" value="InterPro"/>
</dbReference>
<dbReference type="InterPro" id="IPR036412">
    <property type="entry name" value="HAD-like_sf"/>
</dbReference>
<gene>
    <name evidence="2" type="ORF">J3359_00785</name>
</gene>
<dbReference type="PIRSF" id="PIRSF019271">
    <property type="entry name" value="Acid_Ptase_C"/>
    <property type="match status" value="1"/>
</dbReference>
<dbReference type="KEGG" id="pcea:J3359_00785"/>
<accession>A0A975H798</accession>
<dbReference type="RefSeq" id="WP_208078813.1">
    <property type="nucleotide sequence ID" value="NZ_CP071869.1"/>
</dbReference>
<evidence type="ECO:0000313" key="2">
    <source>
        <dbReference type="EMBL" id="QTE22843.1"/>
    </source>
</evidence>
<keyword evidence="1" id="KW-0732">Signal</keyword>
<dbReference type="Pfam" id="PF03767">
    <property type="entry name" value="Acid_phosphat_B"/>
    <property type="match status" value="1"/>
</dbReference>
<evidence type="ECO:0000256" key="1">
    <source>
        <dbReference type="ARBA" id="ARBA00022729"/>
    </source>
</evidence>
<dbReference type="EMBL" id="CP071869">
    <property type="protein sequence ID" value="QTE22843.1"/>
    <property type="molecule type" value="Genomic_DNA"/>
</dbReference>
<evidence type="ECO:0000313" key="3">
    <source>
        <dbReference type="Proteomes" id="UP000663920"/>
    </source>
</evidence>
<dbReference type="CDD" id="cd07534">
    <property type="entry name" value="HAD_CAP"/>
    <property type="match status" value="1"/>
</dbReference>
<dbReference type="InterPro" id="IPR023214">
    <property type="entry name" value="HAD_sf"/>
</dbReference>
<name>A0A975H798_9FLAO</name>
<reference evidence="2 3" key="1">
    <citation type="submission" date="2021-03" db="EMBL/GenBank/DDBJ databases">
        <title>Complete genome of Polaribacter_sp.SM13.</title>
        <authorList>
            <person name="Jeong S.W."/>
            <person name="Bae J.W."/>
        </authorList>
    </citation>
    <scope>NUCLEOTIDE SEQUENCE [LARGE SCALE GENOMIC DNA]</scope>
    <source>
        <strain evidence="2 3">SM13</strain>
    </source>
</reference>
<dbReference type="Proteomes" id="UP000663920">
    <property type="component" value="Chromosome"/>
</dbReference>
<sequence length="271" mass="31153">MRINKKIINLLVCVITIISCKTLPTKHNVLKTPIQEHSVKAVLWQQLSGEYKALAYQAFLLAKIQLDNAIQSSKNNGKPFAIVTDIDETVLDNSPYFAKMIKLDKNFSKKMWKDWGLLEKAAPVPGALEFFQYAASKNVAVFYISNRNENQLEETVKNLKKLGFPFANKEHTFLKKQTSSKEDRRKKVLKAHNIVMLLGDNLSDFTSAFERKSTKDRNNIVKIMKTEFGKKFIVLPNPIYGDWENHGLYSGKYTWSPTQRDSIRKSKLISY</sequence>
<dbReference type="InterPro" id="IPR005519">
    <property type="entry name" value="Acid_phosphat_B-like"/>
</dbReference>
<dbReference type="PROSITE" id="PS51257">
    <property type="entry name" value="PROKAR_LIPOPROTEIN"/>
    <property type="match status" value="1"/>
</dbReference>
<dbReference type="InterPro" id="IPR006423">
    <property type="entry name" value="Lipo_e_P4"/>
</dbReference>
<dbReference type="SFLD" id="SFLDS00003">
    <property type="entry name" value="Haloacid_Dehalogenase"/>
    <property type="match status" value="1"/>
</dbReference>
<protein>
    <submittedName>
        <fullName evidence="2">5'-nucleotidase, lipoprotein e(P4) family</fullName>
    </submittedName>
</protein>
<dbReference type="NCBIfam" id="TIGR01533">
    <property type="entry name" value="lipo_e_P4"/>
    <property type="match status" value="1"/>
</dbReference>
<dbReference type="SUPFAM" id="SSF56784">
    <property type="entry name" value="HAD-like"/>
    <property type="match status" value="1"/>
</dbReference>
<keyword evidence="3" id="KW-1185">Reference proteome</keyword>
<organism evidence="2 3">
    <name type="scientific">Polaribacter cellanae</name>
    <dbReference type="NCBI Taxonomy" id="2818493"/>
    <lineage>
        <taxon>Bacteria</taxon>
        <taxon>Pseudomonadati</taxon>
        <taxon>Bacteroidota</taxon>
        <taxon>Flavobacteriia</taxon>
        <taxon>Flavobacteriales</taxon>
        <taxon>Flavobacteriaceae</taxon>
    </lineage>
</organism>
<dbReference type="Gene3D" id="3.40.50.1000">
    <property type="entry name" value="HAD superfamily/HAD-like"/>
    <property type="match status" value="1"/>
</dbReference>
<dbReference type="AlphaFoldDB" id="A0A975H798"/>
<dbReference type="PANTHER" id="PTHR31284">
    <property type="entry name" value="ACID PHOSPHATASE-LIKE PROTEIN"/>
    <property type="match status" value="1"/>
</dbReference>
<dbReference type="SFLD" id="SFLDG01125">
    <property type="entry name" value="C1.1:_Acid_Phosphatase_Like"/>
    <property type="match status" value="1"/>
</dbReference>
<proteinExistence type="predicted"/>
<dbReference type="PANTHER" id="PTHR31284:SF10">
    <property type="entry name" value="ACID PHOSPHATASE-LIKE PROTEIN"/>
    <property type="match status" value="1"/>
</dbReference>